<dbReference type="SUPFAM" id="SSF46626">
    <property type="entry name" value="Cytochrome c"/>
    <property type="match status" value="2"/>
</dbReference>
<dbReference type="HOGENOM" id="CLU_079910_0_0_7"/>
<dbReference type="Proteomes" id="UP000008721">
    <property type="component" value="Chromosome"/>
</dbReference>
<comment type="cofactor">
    <cofactor evidence="15">
        <name>heme</name>
        <dbReference type="ChEBI" id="CHEBI:30413"/>
    </cofactor>
    <text evidence="15">Binds 2 heme groups per subunit.</text>
</comment>
<evidence type="ECO:0000256" key="6">
    <source>
        <dbReference type="ARBA" id="ARBA00022729"/>
    </source>
</evidence>
<evidence type="ECO:0000256" key="15">
    <source>
        <dbReference type="PIRSR" id="PIRSR038455-2"/>
    </source>
</evidence>
<evidence type="ECO:0000313" key="20">
    <source>
        <dbReference type="Proteomes" id="UP000008721"/>
    </source>
</evidence>
<proteinExistence type="inferred from homology"/>
<dbReference type="PIRSF" id="PIRSF038455">
    <property type="entry name" value="SoxA"/>
    <property type="match status" value="1"/>
</dbReference>
<comment type="catalytic activity">
    <reaction evidence="11 13">
        <text>L-cysteinyl-[SoxY protein] + thiosulfate + 2 Fe(III)-[cytochrome c] = S-sulfosulfanyl-L-cysteinyl-[SoxY protein] + 2 Fe(II)-[cytochrome c] + 2 H(+)</text>
        <dbReference type="Rhea" id="RHEA:56720"/>
        <dbReference type="Rhea" id="RHEA-COMP:10350"/>
        <dbReference type="Rhea" id="RHEA-COMP:14328"/>
        <dbReference type="Rhea" id="RHEA-COMP:14399"/>
        <dbReference type="Rhea" id="RHEA-COMP:14691"/>
        <dbReference type="ChEBI" id="CHEBI:15378"/>
        <dbReference type="ChEBI" id="CHEBI:29033"/>
        <dbReference type="ChEBI" id="CHEBI:29034"/>
        <dbReference type="ChEBI" id="CHEBI:29950"/>
        <dbReference type="ChEBI" id="CHEBI:33542"/>
        <dbReference type="ChEBI" id="CHEBI:139321"/>
        <dbReference type="EC" id="2.8.5.2"/>
    </reaction>
</comment>
<dbReference type="InterPro" id="IPR025710">
    <property type="entry name" value="SoxA"/>
</dbReference>
<feature type="binding site" evidence="15">
    <location>
        <position position="214"/>
    </location>
    <ligand>
        <name>substrate</name>
    </ligand>
</feature>
<evidence type="ECO:0000256" key="8">
    <source>
        <dbReference type="ARBA" id="ARBA00022982"/>
    </source>
</evidence>
<dbReference type="GO" id="GO:0019417">
    <property type="term" value="P:sulfur oxidation"/>
    <property type="evidence" value="ECO:0007669"/>
    <property type="project" value="InterPro"/>
</dbReference>
<feature type="domain" description="Cytochrome c" evidence="18">
    <location>
        <begin position="146"/>
        <end position="257"/>
    </location>
</feature>
<dbReference type="GO" id="GO:0070069">
    <property type="term" value="C:cytochrome complex"/>
    <property type="evidence" value="ECO:0007669"/>
    <property type="project" value="InterPro"/>
</dbReference>
<evidence type="ECO:0000256" key="5">
    <source>
        <dbReference type="ARBA" id="ARBA00022723"/>
    </source>
</evidence>
<dbReference type="GO" id="GO:0016740">
    <property type="term" value="F:transferase activity"/>
    <property type="evidence" value="ECO:0007669"/>
    <property type="project" value="UniProtKB-KW"/>
</dbReference>
<evidence type="ECO:0000313" key="19">
    <source>
        <dbReference type="EMBL" id="ADR33115.1"/>
    </source>
</evidence>
<evidence type="ECO:0000256" key="14">
    <source>
        <dbReference type="PIRSR" id="PIRSR038455-1"/>
    </source>
</evidence>
<protein>
    <recommendedName>
        <fullName evidence="13">SoxAX cytochrome complex subunit A</fullName>
        <ecNumber evidence="13">2.8.5.2</ecNumber>
    </recommendedName>
    <alternativeName>
        <fullName evidence="13">Protein SoxA</fullName>
    </alternativeName>
    <alternativeName>
        <fullName evidence="13">Sulfur oxidizing protein A</fullName>
    </alternativeName>
    <alternativeName>
        <fullName evidence="13">Thiosulfate-oxidizing multienzyme system protein SoxA</fullName>
    </alternativeName>
</protein>
<dbReference type="GO" id="GO:0016669">
    <property type="term" value="F:oxidoreductase activity, acting on a sulfur group of donors, cytochrome as acceptor"/>
    <property type="evidence" value="ECO:0007669"/>
    <property type="project" value="InterPro"/>
</dbReference>
<feature type="binding site" description="axial binding residue" evidence="16">
    <location>
        <position position="170"/>
    </location>
    <ligand>
        <name>heme c</name>
        <dbReference type="ChEBI" id="CHEBI:61717"/>
        <label>2</label>
    </ligand>
    <ligandPart>
        <name>Fe</name>
        <dbReference type="ChEBI" id="CHEBI:18248"/>
    </ligandPart>
</feature>
<dbReference type="AlphaFoldDB" id="E4TZM7"/>
<feature type="binding site" description="covalent" evidence="15">
    <location>
        <position position="169"/>
    </location>
    <ligand>
        <name>heme c</name>
        <dbReference type="ChEBI" id="CHEBI:61717"/>
        <label>2</label>
    </ligand>
</feature>
<dbReference type="NCBIfam" id="TIGR04484">
    <property type="entry name" value="thiosulf_SoxA"/>
    <property type="match status" value="1"/>
</dbReference>
<keyword evidence="4 13" id="KW-0808">Transferase</keyword>
<feature type="binding site" description="axial binding residue" evidence="16">
    <location>
        <position position="218"/>
    </location>
    <ligand>
        <name>heme c</name>
        <dbReference type="ChEBI" id="CHEBI:61717"/>
        <label>2</label>
    </ligand>
    <ligandPart>
        <name>Fe</name>
        <dbReference type="ChEBI" id="CHEBI:18248"/>
    </ligandPart>
</feature>
<keyword evidence="3 13" id="KW-0349">Heme</keyword>
<sequence length="257" mass="28184">MRTLSITAALVCLAFLATANAEEKLSMSDADKKMYAELLESNPAEMDVAEGEQLFGELIGNANYAKMLGVKEKDLPKFIAGFPRYLEPAKRVVTIAQSIQMAAAANDKPVPKLESNEMVKMSAYVKSIANGQKTNIDVKANKHMVEMMKLGQQVFEERRGGRGLSCNNCHSADIVGQRLRMQPLPDLGAKETAAAGTWPAYRMTQSQMVTLDKRMQQCMKNALLAEIPLGSKEIVALEVFVTNKTKGNNISVPSVKR</sequence>
<feature type="signal peptide" evidence="17">
    <location>
        <begin position="1"/>
        <end position="21"/>
    </location>
</feature>
<dbReference type="eggNOG" id="COG3258">
    <property type="taxonomic scope" value="Bacteria"/>
</dbReference>
<dbReference type="KEGG" id="sku:Sulku_0448"/>
<keyword evidence="7 13" id="KW-0574">Periplasm</keyword>
<evidence type="ECO:0000256" key="12">
    <source>
        <dbReference type="ARBA" id="ARBA00048423"/>
    </source>
</evidence>
<gene>
    <name evidence="19" type="ordered locus">Sulku_0448</name>
</gene>
<dbReference type="STRING" id="709032.Sulku_0448"/>
<reference evidence="19 20" key="1">
    <citation type="journal article" date="2012" name="Stand. Genomic Sci.">
        <title>Complete genome sequence of the sulfur compounds oxidizing chemolithoautotroph Sulfuricurvum kujiense type strain (YK-1(T)).</title>
        <authorList>
            <person name="Han C."/>
            <person name="Kotsyurbenko O."/>
            <person name="Chertkov O."/>
            <person name="Held B."/>
            <person name="Lapidus A."/>
            <person name="Nolan M."/>
            <person name="Lucas S."/>
            <person name="Hammon N."/>
            <person name="Deshpande S."/>
            <person name="Cheng J.F."/>
            <person name="Tapia R."/>
            <person name="Goodwin L.A."/>
            <person name="Pitluck S."/>
            <person name="Liolios K."/>
            <person name="Pagani I."/>
            <person name="Ivanova N."/>
            <person name="Mavromatis K."/>
            <person name="Mikhailova N."/>
            <person name="Pati A."/>
            <person name="Chen A."/>
            <person name="Palaniappan K."/>
            <person name="Land M."/>
            <person name="Hauser L."/>
            <person name="Chang Y.J."/>
            <person name="Jeffries C.D."/>
            <person name="Brambilla E.M."/>
            <person name="Rohde M."/>
            <person name="Spring S."/>
            <person name="Sikorski J."/>
            <person name="Goker M."/>
            <person name="Woyke T."/>
            <person name="Bristow J."/>
            <person name="Eisen J.A."/>
            <person name="Markowitz V."/>
            <person name="Hugenholtz P."/>
            <person name="Kyrpides N.C."/>
            <person name="Klenk H.P."/>
            <person name="Detter J.C."/>
        </authorList>
    </citation>
    <scope>NUCLEOTIDE SEQUENCE [LARGE SCALE GENOMIC DNA]</scope>
    <source>
        <strain evidence="20">ATCC BAA-921 / DSM 16994 / JCM 11577 / YK-1</strain>
    </source>
</reference>
<evidence type="ECO:0000256" key="17">
    <source>
        <dbReference type="SAM" id="SignalP"/>
    </source>
</evidence>
<evidence type="ECO:0000256" key="2">
    <source>
        <dbReference type="ARBA" id="ARBA00022448"/>
    </source>
</evidence>
<comment type="subunit">
    <text evidence="13">Heterodimer of SoxA and SoxX.</text>
</comment>
<keyword evidence="5 13" id="KW-0479">Metal-binding</keyword>
<comment type="catalytic activity">
    <reaction evidence="12 13">
        <text>S-sulfanyl-L-cysteinyl-[SoxY protein] + thiosulfate + 2 Fe(III)-[cytochrome c] = S-(2-sulfodisulfanyl)-L-cysteinyl-[SoxY protein] + 2 Fe(II)-[cytochrome c] + 2 H(+)</text>
        <dbReference type="Rhea" id="RHEA:51224"/>
        <dbReference type="Rhea" id="RHEA-COMP:10350"/>
        <dbReference type="Rhea" id="RHEA-COMP:14399"/>
        <dbReference type="Rhea" id="RHEA-COMP:14689"/>
        <dbReference type="Rhea" id="RHEA-COMP:14690"/>
        <dbReference type="ChEBI" id="CHEBI:15378"/>
        <dbReference type="ChEBI" id="CHEBI:29033"/>
        <dbReference type="ChEBI" id="CHEBI:29034"/>
        <dbReference type="ChEBI" id="CHEBI:33542"/>
        <dbReference type="ChEBI" id="CHEBI:61963"/>
        <dbReference type="ChEBI" id="CHEBI:140664"/>
        <dbReference type="EC" id="2.8.5.2"/>
    </reaction>
</comment>
<evidence type="ECO:0000256" key="11">
    <source>
        <dbReference type="ARBA" id="ARBA00048077"/>
    </source>
</evidence>
<keyword evidence="8 13" id="KW-0249">Electron transport</keyword>
<dbReference type="PROSITE" id="PS51007">
    <property type="entry name" value="CYTC"/>
    <property type="match status" value="1"/>
</dbReference>
<dbReference type="RefSeq" id="WP_013459312.1">
    <property type="nucleotide sequence ID" value="NC_014762.1"/>
</dbReference>
<accession>E4TZM7</accession>
<dbReference type="GO" id="GO:0020037">
    <property type="term" value="F:heme binding"/>
    <property type="evidence" value="ECO:0007669"/>
    <property type="project" value="InterPro"/>
</dbReference>
<dbReference type="InterPro" id="IPR036909">
    <property type="entry name" value="Cyt_c-like_dom_sf"/>
</dbReference>
<keyword evidence="6 17" id="KW-0732">Signal</keyword>
<evidence type="ECO:0000256" key="9">
    <source>
        <dbReference type="ARBA" id="ARBA00023004"/>
    </source>
</evidence>
<dbReference type="GO" id="GO:0046872">
    <property type="term" value="F:metal ion binding"/>
    <property type="evidence" value="ECO:0007669"/>
    <property type="project" value="UniProtKB-KW"/>
</dbReference>
<keyword evidence="9 13" id="KW-0408">Iron</keyword>
<evidence type="ECO:0000256" key="16">
    <source>
        <dbReference type="PIRSR" id="PIRSR038455-3"/>
    </source>
</evidence>
<organism evidence="19 20">
    <name type="scientific">Sulfuricurvum kujiense (strain ATCC BAA-921 / DSM 16994 / JCM 11577 / YK-1)</name>
    <dbReference type="NCBI Taxonomy" id="709032"/>
    <lineage>
        <taxon>Bacteria</taxon>
        <taxon>Pseudomonadati</taxon>
        <taxon>Campylobacterota</taxon>
        <taxon>Epsilonproteobacteria</taxon>
        <taxon>Campylobacterales</taxon>
        <taxon>Sulfurimonadaceae</taxon>
        <taxon>Sulfuricurvum</taxon>
    </lineage>
</organism>
<dbReference type="EMBL" id="CP002355">
    <property type="protein sequence ID" value="ADR33115.1"/>
    <property type="molecule type" value="Genomic_DNA"/>
</dbReference>
<dbReference type="GO" id="GO:0042597">
    <property type="term" value="C:periplasmic space"/>
    <property type="evidence" value="ECO:0007669"/>
    <property type="project" value="UniProtKB-SubCell"/>
</dbReference>
<feature type="chain" id="PRO_5003190096" description="SoxAX cytochrome complex subunit A" evidence="17">
    <location>
        <begin position="22"/>
        <end position="257"/>
    </location>
</feature>
<evidence type="ECO:0000256" key="4">
    <source>
        <dbReference type="ARBA" id="ARBA00022679"/>
    </source>
</evidence>
<dbReference type="GO" id="GO:0009055">
    <property type="term" value="F:electron transfer activity"/>
    <property type="evidence" value="ECO:0007669"/>
    <property type="project" value="InterPro"/>
</dbReference>
<comment type="subcellular location">
    <subcellularLocation>
        <location evidence="1 13">Periplasm</location>
    </subcellularLocation>
</comment>
<dbReference type="Gene3D" id="1.10.760.10">
    <property type="entry name" value="Cytochrome c-like domain"/>
    <property type="match status" value="2"/>
</dbReference>
<dbReference type="OrthoDB" id="7916986at2"/>
<feature type="binding site" description="covalent" evidence="15">
    <location>
        <position position="166"/>
    </location>
    <ligand>
        <name>heme c</name>
        <dbReference type="ChEBI" id="CHEBI:61717"/>
        <label>2</label>
    </ligand>
</feature>
<feature type="active site" description="Cysteine persulfide intermediate" evidence="14">
    <location>
        <position position="218"/>
    </location>
</feature>
<evidence type="ECO:0000256" key="7">
    <source>
        <dbReference type="ARBA" id="ARBA00022764"/>
    </source>
</evidence>
<keyword evidence="20" id="KW-1185">Reference proteome</keyword>
<evidence type="ECO:0000256" key="13">
    <source>
        <dbReference type="PIRNR" id="PIRNR038455"/>
    </source>
</evidence>
<keyword evidence="2 13" id="KW-0813">Transport</keyword>
<dbReference type="InterPro" id="IPR009056">
    <property type="entry name" value="Cyt_c-like_dom"/>
</dbReference>
<evidence type="ECO:0000256" key="3">
    <source>
        <dbReference type="ARBA" id="ARBA00022617"/>
    </source>
</evidence>
<evidence type="ECO:0000259" key="18">
    <source>
        <dbReference type="PROSITE" id="PS51007"/>
    </source>
</evidence>
<evidence type="ECO:0000256" key="10">
    <source>
        <dbReference type="ARBA" id="ARBA00025746"/>
    </source>
</evidence>
<evidence type="ECO:0000256" key="1">
    <source>
        <dbReference type="ARBA" id="ARBA00004418"/>
    </source>
</evidence>
<name>E4TZM7_SULKY</name>
<comment type="similarity">
    <text evidence="10 13">Belongs to the SoxA family.</text>
</comment>
<dbReference type="EC" id="2.8.5.2" evidence="13"/>